<gene>
    <name evidence="2" type="ORF">EJ02DRAFT_109183</name>
</gene>
<keyword evidence="3" id="KW-1185">Reference proteome</keyword>
<feature type="transmembrane region" description="Helical" evidence="1">
    <location>
        <begin position="171"/>
        <end position="194"/>
    </location>
</feature>
<keyword evidence="1" id="KW-1133">Transmembrane helix</keyword>
<name>A0A6A5SXM6_9PLEO</name>
<protein>
    <submittedName>
        <fullName evidence="2">Uncharacterized protein</fullName>
    </submittedName>
</protein>
<accession>A0A6A5SXM6</accession>
<reference evidence="2" key="1">
    <citation type="journal article" date="2020" name="Stud. Mycol.">
        <title>101 Dothideomycetes genomes: a test case for predicting lifestyles and emergence of pathogens.</title>
        <authorList>
            <person name="Haridas S."/>
            <person name="Albert R."/>
            <person name="Binder M."/>
            <person name="Bloem J."/>
            <person name="Labutti K."/>
            <person name="Salamov A."/>
            <person name="Andreopoulos B."/>
            <person name="Baker S."/>
            <person name="Barry K."/>
            <person name="Bills G."/>
            <person name="Bluhm B."/>
            <person name="Cannon C."/>
            <person name="Castanera R."/>
            <person name="Culley D."/>
            <person name="Daum C."/>
            <person name="Ezra D."/>
            <person name="Gonzalez J."/>
            <person name="Henrissat B."/>
            <person name="Kuo A."/>
            <person name="Liang C."/>
            <person name="Lipzen A."/>
            <person name="Lutzoni F."/>
            <person name="Magnuson J."/>
            <person name="Mondo S."/>
            <person name="Nolan M."/>
            <person name="Ohm R."/>
            <person name="Pangilinan J."/>
            <person name="Park H.-J."/>
            <person name="Ramirez L."/>
            <person name="Alfaro M."/>
            <person name="Sun H."/>
            <person name="Tritt A."/>
            <person name="Yoshinaga Y."/>
            <person name="Zwiers L.-H."/>
            <person name="Turgeon B."/>
            <person name="Goodwin S."/>
            <person name="Spatafora J."/>
            <person name="Crous P."/>
            <person name="Grigoriev I."/>
        </authorList>
    </citation>
    <scope>NUCLEOTIDE SEQUENCE</scope>
    <source>
        <strain evidence="2">CBS 161.51</strain>
    </source>
</reference>
<evidence type="ECO:0000313" key="3">
    <source>
        <dbReference type="Proteomes" id="UP000800038"/>
    </source>
</evidence>
<evidence type="ECO:0000313" key="2">
    <source>
        <dbReference type="EMBL" id="KAF1944109.1"/>
    </source>
</evidence>
<sequence length="199" mass="22075">MNRRTRDRPTYAEEPVFSLRHCQAPASVQGTRGRPALSYLLQGISELHTYKLAEHPLTHTTSNCFCLLPSTLPINRALCNSLCAKDTATASALSSVGGVLIFRRLPRNLDASLSLPRPFRTRCDNLQRISLFSNHPAPLLAISTPIQPGTTRLNVRSVTLLHTARMGIRDAFFAVPHVLFFLQLLSFPVLSLSVSRVLF</sequence>
<keyword evidence="1" id="KW-0812">Transmembrane</keyword>
<keyword evidence="1" id="KW-0472">Membrane</keyword>
<organism evidence="2 3">
    <name type="scientific">Clathrospora elynae</name>
    <dbReference type="NCBI Taxonomy" id="706981"/>
    <lineage>
        <taxon>Eukaryota</taxon>
        <taxon>Fungi</taxon>
        <taxon>Dikarya</taxon>
        <taxon>Ascomycota</taxon>
        <taxon>Pezizomycotina</taxon>
        <taxon>Dothideomycetes</taxon>
        <taxon>Pleosporomycetidae</taxon>
        <taxon>Pleosporales</taxon>
        <taxon>Diademaceae</taxon>
        <taxon>Clathrospora</taxon>
    </lineage>
</organism>
<evidence type="ECO:0000256" key="1">
    <source>
        <dbReference type="SAM" id="Phobius"/>
    </source>
</evidence>
<dbReference type="Proteomes" id="UP000800038">
    <property type="component" value="Unassembled WGS sequence"/>
</dbReference>
<dbReference type="EMBL" id="ML976019">
    <property type="protein sequence ID" value="KAF1944109.1"/>
    <property type="molecule type" value="Genomic_DNA"/>
</dbReference>
<proteinExistence type="predicted"/>
<dbReference type="AlphaFoldDB" id="A0A6A5SXM6"/>